<dbReference type="Proteomes" id="UP000004508">
    <property type="component" value="Unassembled WGS sequence"/>
</dbReference>
<dbReference type="InterPro" id="IPR036390">
    <property type="entry name" value="WH_DNA-bd_sf"/>
</dbReference>
<keyword evidence="2" id="KW-0804">Transcription</keyword>
<dbReference type="InterPro" id="IPR057727">
    <property type="entry name" value="WCX_dom"/>
</dbReference>
<dbReference type="EMBL" id="ADVG01000004">
    <property type="protein sequence ID" value="EFH81751.1"/>
    <property type="molecule type" value="Genomic_DNA"/>
</dbReference>
<keyword evidence="5" id="KW-1185">Reference proteome</keyword>
<keyword evidence="1" id="KW-0805">Transcription regulation</keyword>
<dbReference type="PANTHER" id="PTHR34580:SF1">
    <property type="entry name" value="PROTEIN PAFC"/>
    <property type="match status" value="1"/>
</dbReference>
<dbReference type="PANTHER" id="PTHR34580">
    <property type="match status" value="1"/>
</dbReference>
<proteinExistence type="predicted"/>
<dbReference type="STRING" id="485913.Krac_2498"/>
<comment type="caution">
    <text evidence="4">The sequence shown here is derived from an EMBL/GenBank/DDBJ whole genome shotgun (WGS) entry which is preliminary data.</text>
</comment>
<dbReference type="InterPro" id="IPR036388">
    <property type="entry name" value="WH-like_DNA-bd_sf"/>
</dbReference>
<evidence type="ECO:0000256" key="1">
    <source>
        <dbReference type="ARBA" id="ARBA00023015"/>
    </source>
</evidence>
<organism evidence="4 5">
    <name type="scientific">Ktedonobacter racemifer DSM 44963</name>
    <dbReference type="NCBI Taxonomy" id="485913"/>
    <lineage>
        <taxon>Bacteria</taxon>
        <taxon>Bacillati</taxon>
        <taxon>Chloroflexota</taxon>
        <taxon>Ktedonobacteria</taxon>
        <taxon>Ktedonobacterales</taxon>
        <taxon>Ktedonobacteraceae</taxon>
        <taxon>Ktedonobacter</taxon>
    </lineage>
</organism>
<protein>
    <submittedName>
        <fullName evidence="4">Helix-turn-helix type 11 domain protein</fullName>
    </submittedName>
</protein>
<name>D6U5H1_KTERA</name>
<dbReference type="GO" id="GO:0003700">
    <property type="term" value="F:DNA-binding transcription factor activity"/>
    <property type="evidence" value="ECO:0007669"/>
    <property type="project" value="InterPro"/>
</dbReference>
<dbReference type="InterPro" id="IPR001034">
    <property type="entry name" value="DeoR_HTH"/>
</dbReference>
<gene>
    <name evidence="4" type="ORF">Krac_2498</name>
</gene>
<sequence length="389" mass="43864">MLCANGVQEQGLWRGLGYPQILPFLTAAGAKSFAIQNFCAHNTLPFGTASCHNTTMQKTERLVAITLLLQARGKMTARRLAEILGTSTRTIYRDITSLSLAHVPISMDYGPGGGYYLPANYQFDSTVFTREEAVSLILSTDIAGNYSLFAGDDGLQRALIKLEATLPEEYRDNVRAARERIFFDTTAWRYGKTQHTTYLERIRSAVLEAYQVEILYPCVSCVDKPGIKWRRLDPIGLVFKGLSLKHIRTGIWYLVAYCHTCSAYQTFRVANIENMRVLNEATYTHHNFDLQSYWEEEHTTIDAIQAPIDVILHIDAQGRHKLEGRYTILDSRHDGSIVVEVKMNSIESAVPYVLAFGTQALVLEPRELRDAIEVAARQIAEKYLAQTVE</sequence>
<dbReference type="Pfam" id="PF25583">
    <property type="entry name" value="WCX"/>
    <property type="match status" value="1"/>
</dbReference>
<dbReference type="AlphaFoldDB" id="D6U5H1"/>
<accession>D6U5H1</accession>
<dbReference type="SUPFAM" id="SSF46785">
    <property type="entry name" value="Winged helix' DNA-binding domain"/>
    <property type="match status" value="1"/>
</dbReference>
<evidence type="ECO:0000259" key="3">
    <source>
        <dbReference type="PROSITE" id="PS51000"/>
    </source>
</evidence>
<dbReference type="Pfam" id="PF13280">
    <property type="entry name" value="WYL"/>
    <property type="match status" value="1"/>
</dbReference>
<evidence type="ECO:0000313" key="4">
    <source>
        <dbReference type="EMBL" id="EFH81751.1"/>
    </source>
</evidence>
<dbReference type="Gene3D" id="1.10.10.10">
    <property type="entry name" value="Winged helix-like DNA-binding domain superfamily/Winged helix DNA-binding domain"/>
    <property type="match status" value="1"/>
</dbReference>
<dbReference type="InterPro" id="IPR013196">
    <property type="entry name" value="HTH_11"/>
</dbReference>
<dbReference type="InParanoid" id="D6U5H1"/>
<feature type="domain" description="HTH deoR-type" evidence="3">
    <location>
        <begin position="58"/>
        <end position="116"/>
    </location>
</feature>
<dbReference type="eggNOG" id="COG2378">
    <property type="taxonomic scope" value="Bacteria"/>
</dbReference>
<evidence type="ECO:0000313" key="5">
    <source>
        <dbReference type="Proteomes" id="UP000004508"/>
    </source>
</evidence>
<dbReference type="Pfam" id="PF08279">
    <property type="entry name" value="HTH_11"/>
    <property type="match status" value="1"/>
</dbReference>
<reference evidence="4 5" key="1">
    <citation type="journal article" date="2011" name="Stand. Genomic Sci.">
        <title>Non-contiguous finished genome sequence and contextual data of the filamentous soil bacterium Ktedonobacter racemifer type strain (SOSP1-21).</title>
        <authorList>
            <person name="Chang Y.J."/>
            <person name="Land M."/>
            <person name="Hauser L."/>
            <person name="Chertkov O."/>
            <person name="Del Rio T.G."/>
            <person name="Nolan M."/>
            <person name="Copeland A."/>
            <person name="Tice H."/>
            <person name="Cheng J.F."/>
            <person name="Lucas S."/>
            <person name="Han C."/>
            <person name="Goodwin L."/>
            <person name="Pitluck S."/>
            <person name="Ivanova N."/>
            <person name="Ovchinikova G."/>
            <person name="Pati A."/>
            <person name="Chen A."/>
            <person name="Palaniappan K."/>
            <person name="Mavromatis K."/>
            <person name="Liolios K."/>
            <person name="Brettin T."/>
            <person name="Fiebig A."/>
            <person name="Rohde M."/>
            <person name="Abt B."/>
            <person name="Goker M."/>
            <person name="Detter J.C."/>
            <person name="Woyke T."/>
            <person name="Bristow J."/>
            <person name="Eisen J.A."/>
            <person name="Markowitz V."/>
            <person name="Hugenholtz P."/>
            <person name="Kyrpides N.C."/>
            <person name="Klenk H.P."/>
            <person name="Lapidus A."/>
        </authorList>
    </citation>
    <scope>NUCLEOTIDE SEQUENCE [LARGE SCALE GENOMIC DNA]</scope>
    <source>
        <strain evidence="5">DSM 44963</strain>
    </source>
</reference>
<dbReference type="InterPro" id="IPR051534">
    <property type="entry name" value="CBASS_pafABC_assoc_protein"/>
</dbReference>
<dbReference type="PROSITE" id="PS52050">
    <property type="entry name" value="WYL"/>
    <property type="match status" value="1"/>
</dbReference>
<evidence type="ECO:0000256" key="2">
    <source>
        <dbReference type="ARBA" id="ARBA00023163"/>
    </source>
</evidence>
<dbReference type="PROSITE" id="PS51000">
    <property type="entry name" value="HTH_DEOR_2"/>
    <property type="match status" value="1"/>
</dbReference>
<dbReference type="InterPro" id="IPR026881">
    <property type="entry name" value="WYL_dom"/>
</dbReference>